<dbReference type="EMBL" id="JACHOC010000002">
    <property type="protein sequence ID" value="MBB4621554.1"/>
    <property type="molecule type" value="Genomic_DNA"/>
</dbReference>
<sequence>MSGKRKMSSFTRRGFIKASVAAGGVLLTSNLVPLSACSANGRSGEETGEEGHTNNPSGEVATVYMLREISPRSLVRIYEALGRSVTGKVAVKLSTGEPGGNNYLKPELIGDLVRKVNGTIVECNTAYGGGRSDTESHLKAAADHGFTSIAKVDIMDEEGEISLPVKGGTHLKEDFVGSHYANYDFTVVLSHFKGHAMGGFGGAIKNISIGIASSSGKAWIHSAGTTRNASEMWGNLPEQDFFLESMAEAAKAVVDHCGDKILYISVMNKLSVDCDCDSHPADPQMADVGILASLDPVALDKACVDMVYNSPDEGRKHLIERMESRHGIHTLEHAEAIGVGSQKYNLVLLDA</sequence>
<organism evidence="2 3">
    <name type="scientific">Parabacteroides faecis</name>
    <dbReference type="NCBI Taxonomy" id="1217282"/>
    <lineage>
        <taxon>Bacteria</taxon>
        <taxon>Pseudomonadati</taxon>
        <taxon>Bacteroidota</taxon>
        <taxon>Bacteroidia</taxon>
        <taxon>Bacteroidales</taxon>
        <taxon>Tannerellaceae</taxon>
        <taxon>Parabacteroides</taxon>
    </lineage>
</organism>
<dbReference type="Proteomes" id="UP000533637">
    <property type="component" value="Unassembled WGS sequence"/>
</dbReference>
<dbReference type="InterPro" id="IPR019546">
    <property type="entry name" value="TAT_signal_bac_arc"/>
</dbReference>
<dbReference type="Gene3D" id="3.40.50.11440">
    <property type="match status" value="1"/>
</dbReference>
<comment type="caution">
    <text evidence="2">The sequence shown here is derived from an EMBL/GenBank/DDBJ whole genome shotgun (WGS) entry which is preliminary data.</text>
</comment>
<accession>A0ABR6KL52</accession>
<dbReference type="Pfam" id="PF04015">
    <property type="entry name" value="DUF362"/>
    <property type="match status" value="1"/>
</dbReference>
<gene>
    <name evidence="2" type="ORF">GGQ57_001448</name>
</gene>
<dbReference type="InterPro" id="IPR006311">
    <property type="entry name" value="TAT_signal"/>
</dbReference>
<evidence type="ECO:0000313" key="3">
    <source>
        <dbReference type="Proteomes" id="UP000533637"/>
    </source>
</evidence>
<proteinExistence type="predicted"/>
<dbReference type="InterPro" id="IPR007160">
    <property type="entry name" value="DUF362"/>
</dbReference>
<dbReference type="PROSITE" id="PS51318">
    <property type="entry name" value="TAT"/>
    <property type="match status" value="1"/>
</dbReference>
<dbReference type="RefSeq" id="WP_183669849.1">
    <property type="nucleotide sequence ID" value="NZ_BMPB01000002.1"/>
</dbReference>
<protein>
    <recommendedName>
        <fullName evidence="1">DUF362 domain-containing protein</fullName>
    </recommendedName>
</protein>
<keyword evidence="3" id="KW-1185">Reference proteome</keyword>
<evidence type="ECO:0000313" key="2">
    <source>
        <dbReference type="EMBL" id="MBB4621554.1"/>
    </source>
</evidence>
<name>A0ABR6KL52_9BACT</name>
<dbReference type="NCBIfam" id="TIGR01409">
    <property type="entry name" value="TAT_signal_seq"/>
    <property type="match status" value="1"/>
</dbReference>
<feature type="domain" description="DUF362" evidence="1">
    <location>
        <begin position="89"/>
        <end position="305"/>
    </location>
</feature>
<reference evidence="2 3" key="1">
    <citation type="submission" date="2020-08" db="EMBL/GenBank/DDBJ databases">
        <title>Genomic Encyclopedia of Type Strains, Phase IV (KMG-IV): sequencing the most valuable type-strain genomes for metagenomic binning, comparative biology and taxonomic classification.</title>
        <authorList>
            <person name="Goeker M."/>
        </authorList>
    </citation>
    <scope>NUCLEOTIDE SEQUENCE [LARGE SCALE GENOMIC DNA]</scope>
    <source>
        <strain evidence="2 3">DSM 102983</strain>
    </source>
</reference>
<evidence type="ECO:0000259" key="1">
    <source>
        <dbReference type="Pfam" id="PF04015"/>
    </source>
</evidence>